<dbReference type="SFLD" id="SFLDG01143">
    <property type="entry name" value="C2.B.3:_Phosphomannomutase_Lik"/>
    <property type="match status" value="1"/>
</dbReference>
<evidence type="ECO:0000313" key="14">
    <source>
        <dbReference type="Proteomes" id="UP000287533"/>
    </source>
</evidence>
<sequence>MAVLVHSWNEVDADALCAHARVVAFDLDNTLAVSKQPMLPDMADRFTQLTCLTPTAIITGGRWELVVSQILDVLGERANRANLHLMPTSGSSYYRWNGHTWQCEYARTLSEADRAAAIASLTRRAHEQGIWPDHPYGEPIEDRGSQITFSALGQKASAEAKRAWDPDDVKKQRLVAAVAADLPRLHVRAGGYTSVDVSEGNVDKAYAVRQLAQQVGSTPEQIVFIGDRMTPGGNDYPAAMAGAVAVHVNDPSDTVQLCDRLIRGFMKRTAAHDAR</sequence>
<dbReference type="UniPathway" id="UPA00126">
    <property type="reaction ID" value="UER00424"/>
</dbReference>
<dbReference type="RefSeq" id="WP_125979292.1">
    <property type="nucleotide sequence ID" value="NZ_QXGL01000001.1"/>
</dbReference>
<dbReference type="AlphaFoldDB" id="A0A430FML1"/>
<comment type="subcellular location">
    <subcellularLocation>
        <location evidence="1">Cytoplasm</location>
    </subcellularLocation>
</comment>
<dbReference type="Proteomes" id="UP000287533">
    <property type="component" value="Unassembled WGS sequence"/>
</dbReference>
<dbReference type="GO" id="GO:0016791">
    <property type="term" value="F:phosphatase activity"/>
    <property type="evidence" value="ECO:0007669"/>
    <property type="project" value="UniProtKB-ARBA"/>
</dbReference>
<comment type="subunit">
    <text evidence="4">Homodimer.</text>
</comment>
<evidence type="ECO:0000256" key="5">
    <source>
        <dbReference type="ARBA" id="ARBA00012730"/>
    </source>
</evidence>
<keyword evidence="9" id="KW-0413">Isomerase</keyword>
<feature type="active site" description="Proton donor/acceptor" evidence="10">
    <location>
        <position position="28"/>
    </location>
</feature>
<organism evidence="13 14">
    <name type="scientific">Bifidobacterium goeldii</name>
    <dbReference type="NCBI Taxonomy" id="2306975"/>
    <lineage>
        <taxon>Bacteria</taxon>
        <taxon>Bacillati</taxon>
        <taxon>Actinomycetota</taxon>
        <taxon>Actinomycetes</taxon>
        <taxon>Bifidobacteriales</taxon>
        <taxon>Bifidobacteriaceae</taxon>
        <taxon>Bifidobacterium</taxon>
    </lineage>
</organism>
<feature type="binding site" evidence="11">
    <location>
        <position position="196"/>
    </location>
    <ligand>
        <name>alpha-D-mannose 1-phosphate</name>
        <dbReference type="ChEBI" id="CHEBI:58409"/>
    </ligand>
</feature>
<evidence type="ECO:0000256" key="12">
    <source>
        <dbReference type="PIRSR" id="PIRSR605002-3"/>
    </source>
</evidence>
<comment type="cofactor">
    <cofactor evidence="12">
        <name>Mg(2+)</name>
        <dbReference type="ChEBI" id="CHEBI:18420"/>
    </cofactor>
</comment>
<keyword evidence="14" id="KW-1185">Reference proteome</keyword>
<evidence type="ECO:0000256" key="6">
    <source>
        <dbReference type="ARBA" id="ARBA00022490"/>
    </source>
</evidence>
<evidence type="ECO:0000256" key="7">
    <source>
        <dbReference type="ARBA" id="ARBA00022723"/>
    </source>
</evidence>
<evidence type="ECO:0000256" key="11">
    <source>
        <dbReference type="PIRSR" id="PIRSR605002-2"/>
    </source>
</evidence>
<gene>
    <name evidence="13" type="ORF">D2E25_0304</name>
</gene>
<reference evidence="13 14" key="1">
    <citation type="submission" date="2018-09" db="EMBL/GenBank/DDBJ databases">
        <title>Characterization of the phylogenetic diversity of five novel species belonging to the genus Bifidobacterium.</title>
        <authorList>
            <person name="Lugli G.A."/>
            <person name="Duranti S."/>
            <person name="Milani C."/>
        </authorList>
    </citation>
    <scope>NUCLEOTIDE SEQUENCE [LARGE SCALE GENOMIC DNA]</scope>
    <source>
        <strain evidence="13 14">2034B</strain>
    </source>
</reference>
<comment type="caution">
    <text evidence="13">The sequence shown here is derived from an EMBL/GenBank/DDBJ whole genome shotgun (WGS) entry which is preliminary data.</text>
</comment>
<dbReference type="Gene3D" id="3.40.50.1000">
    <property type="entry name" value="HAD superfamily/HAD-like"/>
    <property type="match status" value="1"/>
</dbReference>
<dbReference type="OrthoDB" id="2241234at2"/>
<evidence type="ECO:0000256" key="2">
    <source>
        <dbReference type="ARBA" id="ARBA00004699"/>
    </source>
</evidence>
<dbReference type="GO" id="GO:0009298">
    <property type="term" value="P:GDP-mannose biosynthetic process"/>
    <property type="evidence" value="ECO:0007669"/>
    <property type="project" value="UniProtKB-UniPathway"/>
</dbReference>
<feature type="active site" description="Nucleophile" evidence="10">
    <location>
        <position position="26"/>
    </location>
</feature>
<dbReference type="GO" id="GO:0004615">
    <property type="term" value="F:phosphomannomutase activity"/>
    <property type="evidence" value="ECO:0007669"/>
    <property type="project" value="UniProtKB-EC"/>
</dbReference>
<feature type="binding site" evidence="11">
    <location>
        <position position="194"/>
    </location>
    <ligand>
        <name>alpha-D-mannose 1-phosphate</name>
        <dbReference type="ChEBI" id="CHEBI:58409"/>
    </ligand>
</feature>
<dbReference type="Gene3D" id="3.30.1240.20">
    <property type="match status" value="1"/>
</dbReference>
<dbReference type="SFLD" id="SFLDS00003">
    <property type="entry name" value="Haloacid_Dehalogenase"/>
    <property type="match status" value="1"/>
</dbReference>
<dbReference type="InterPro" id="IPR005002">
    <property type="entry name" value="PMM"/>
</dbReference>
<feature type="binding site" evidence="11">
    <location>
        <position position="143"/>
    </location>
    <ligand>
        <name>alpha-D-mannose 1-phosphate</name>
        <dbReference type="ChEBI" id="CHEBI:58409"/>
    </ligand>
</feature>
<name>A0A430FML1_9BIFI</name>
<comment type="similarity">
    <text evidence="3">Belongs to the eukaryotic PMM family.</text>
</comment>
<proteinExistence type="inferred from homology"/>
<feature type="binding site" evidence="12">
    <location>
        <position position="28"/>
    </location>
    <ligand>
        <name>Mg(2+)</name>
        <dbReference type="ChEBI" id="CHEBI:18420"/>
        <label>1</label>
    </ligand>
</feature>
<comment type="pathway">
    <text evidence="2">Nucleotide-sugar biosynthesis; GDP-alpha-D-mannose biosynthesis; alpha-D-mannose 1-phosphate from D-fructose 6-phosphate: step 2/2.</text>
</comment>
<dbReference type="NCBIfam" id="TIGR01484">
    <property type="entry name" value="HAD-SF-IIB"/>
    <property type="match status" value="1"/>
</dbReference>
<evidence type="ECO:0000256" key="1">
    <source>
        <dbReference type="ARBA" id="ARBA00004496"/>
    </source>
</evidence>
<dbReference type="InterPro" id="IPR006379">
    <property type="entry name" value="HAD-SF_hydro_IIB"/>
</dbReference>
<keyword evidence="8 12" id="KW-0460">Magnesium</keyword>
<keyword evidence="6" id="KW-0963">Cytoplasm</keyword>
<evidence type="ECO:0000256" key="3">
    <source>
        <dbReference type="ARBA" id="ARBA00009736"/>
    </source>
</evidence>
<dbReference type="GO" id="GO:0005737">
    <property type="term" value="C:cytoplasm"/>
    <property type="evidence" value="ECO:0007669"/>
    <property type="project" value="UniProtKB-SubCell"/>
</dbReference>
<dbReference type="SUPFAM" id="SSF56784">
    <property type="entry name" value="HAD-like"/>
    <property type="match status" value="1"/>
</dbReference>
<evidence type="ECO:0000313" key="13">
    <source>
        <dbReference type="EMBL" id="RSX53998.1"/>
    </source>
</evidence>
<evidence type="ECO:0000256" key="10">
    <source>
        <dbReference type="PIRSR" id="PIRSR605002-1"/>
    </source>
</evidence>
<dbReference type="EMBL" id="QXGL01000001">
    <property type="protein sequence ID" value="RSX53998.1"/>
    <property type="molecule type" value="Genomic_DNA"/>
</dbReference>
<dbReference type="InterPro" id="IPR023214">
    <property type="entry name" value="HAD_sf"/>
</dbReference>
<dbReference type="GO" id="GO:0046872">
    <property type="term" value="F:metal ion binding"/>
    <property type="evidence" value="ECO:0007669"/>
    <property type="project" value="UniProtKB-KW"/>
</dbReference>
<evidence type="ECO:0000256" key="9">
    <source>
        <dbReference type="ARBA" id="ARBA00023235"/>
    </source>
</evidence>
<dbReference type="InterPro" id="IPR043169">
    <property type="entry name" value="PMM_cap"/>
</dbReference>
<dbReference type="SFLD" id="SFLDG01140">
    <property type="entry name" value="C2.B:_Phosphomannomutase_and_P"/>
    <property type="match status" value="1"/>
</dbReference>
<protein>
    <recommendedName>
        <fullName evidence="5">phosphomannomutase</fullName>
        <ecNumber evidence="5">5.4.2.8</ecNumber>
    </recommendedName>
</protein>
<dbReference type="EC" id="5.4.2.8" evidence="5"/>
<dbReference type="InterPro" id="IPR036412">
    <property type="entry name" value="HAD-like_sf"/>
</dbReference>
<evidence type="ECO:0000256" key="4">
    <source>
        <dbReference type="ARBA" id="ARBA00011738"/>
    </source>
</evidence>
<feature type="binding site" evidence="12">
    <location>
        <position position="26"/>
    </location>
    <ligand>
        <name>Mg(2+)</name>
        <dbReference type="ChEBI" id="CHEBI:18420"/>
        <label>1</label>
    </ligand>
</feature>
<feature type="binding site" evidence="12">
    <location>
        <position position="227"/>
    </location>
    <ligand>
        <name>Mg(2+)</name>
        <dbReference type="ChEBI" id="CHEBI:18420"/>
        <label>1</label>
    </ligand>
</feature>
<evidence type="ECO:0000256" key="8">
    <source>
        <dbReference type="ARBA" id="ARBA00022842"/>
    </source>
</evidence>
<keyword evidence="7 12" id="KW-0479">Metal-binding</keyword>
<accession>A0A430FML1</accession>
<dbReference type="Pfam" id="PF03332">
    <property type="entry name" value="PMM"/>
    <property type="match status" value="1"/>
</dbReference>